<proteinExistence type="inferred from homology"/>
<dbReference type="GO" id="GO:0032977">
    <property type="term" value="F:membrane insertase activity"/>
    <property type="evidence" value="ECO:0007669"/>
    <property type="project" value="InterPro"/>
</dbReference>
<dbReference type="PANTHER" id="PTHR12428:SF65">
    <property type="entry name" value="CYTOCHROME C OXIDASE ASSEMBLY PROTEIN COX18, MITOCHONDRIAL"/>
    <property type="match status" value="1"/>
</dbReference>
<feature type="transmembrane region" description="Helical" evidence="13">
    <location>
        <begin position="516"/>
        <end position="536"/>
    </location>
</feature>
<feature type="transmembrane region" description="Helical" evidence="13">
    <location>
        <begin position="382"/>
        <end position="409"/>
    </location>
</feature>
<dbReference type="PRINTS" id="PR00701">
    <property type="entry name" value="60KDINNERMP"/>
</dbReference>
<dbReference type="GO" id="GO:0051205">
    <property type="term" value="P:protein insertion into membrane"/>
    <property type="evidence" value="ECO:0007669"/>
    <property type="project" value="TreeGrafter"/>
</dbReference>
<keyword evidence="8 13" id="KW-1133">Transmembrane helix</keyword>
<feature type="transmembrane region" description="Helical" evidence="13">
    <location>
        <begin position="548"/>
        <end position="573"/>
    </location>
</feature>
<evidence type="ECO:0000256" key="12">
    <source>
        <dbReference type="ARBA" id="ARBA00033342"/>
    </source>
</evidence>
<evidence type="ECO:0000313" key="17">
    <source>
        <dbReference type="EMBL" id="RIA47704.1"/>
    </source>
</evidence>
<dbReference type="InterPro" id="IPR028055">
    <property type="entry name" value="YidC/Oxa/ALB_C"/>
</dbReference>
<gene>
    <name evidence="13" type="primary">yidC</name>
    <name evidence="17" type="ORF">BXY53_2271</name>
</gene>
<evidence type="ECO:0000256" key="2">
    <source>
        <dbReference type="ARBA" id="ARBA00010527"/>
    </source>
</evidence>
<dbReference type="InterPro" id="IPR001708">
    <property type="entry name" value="YidC/ALB3/OXA1/COX18"/>
</dbReference>
<evidence type="ECO:0000256" key="14">
    <source>
        <dbReference type="SAM" id="MobiDB-lite"/>
    </source>
</evidence>
<evidence type="ECO:0000256" key="11">
    <source>
        <dbReference type="ARBA" id="ARBA00033245"/>
    </source>
</evidence>
<comment type="function">
    <text evidence="13">Required for the insertion and/or proper folding and/or complex formation of integral membrane proteins into the membrane. Involved in integration of membrane proteins that insert both dependently and independently of the Sec translocase complex, as well as at least some lipoproteins. Aids folding of multispanning membrane proteins.</text>
</comment>
<dbReference type="AlphaFoldDB" id="A0A397PNU2"/>
<dbReference type="PANTHER" id="PTHR12428">
    <property type="entry name" value="OXA1"/>
    <property type="match status" value="1"/>
</dbReference>
<evidence type="ECO:0000256" key="3">
    <source>
        <dbReference type="ARBA" id="ARBA00015325"/>
    </source>
</evidence>
<evidence type="ECO:0000256" key="13">
    <source>
        <dbReference type="HAMAP-Rule" id="MF_01810"/>
    </source>
</evidence>
<comment type="subunit">
    <text evidence="13">Interacts with the Sec translocase complex via SecD. Specifically interacts with transmembrane segments of nascent integral membrane proteins during membrane integration.</text>
</comment>
<organism evidence="17 18">
    <name type="scientific">Dichotomicrobium thermohalophilum</name>
    <dbReference type="NCBI Taxonomy" id="933063"/>
    <lineage>
        <taxon>Bacteria</taxon>
        <taxon>Pseudomonadati</taxon>
        <taxon>Pseudomonadota</taxon>
        <taxon>Alphaproteobacteria</taxon>
        <taxon>Hyphomicrobiales</taxon>
        <taxon>Hyphomicrobiaceae</taxon>
        <taxon>Dichotomicrobium</taxon>
    </lineage>
</organism>
<dbReference type="GO" id="GO:0015031">
    <property type="term" value="P:protein transport"/>
    <property type="evidence" value="ECO:0007669"/>
    <property type="project" value="UniProtKB-KW"/>
</dbReference>
<dbReference type="Pfam" id="PF02096">
    <property type="entry name" value="60KD_IMP"/>
    <property type="match status" value="1"/>
</dbReference>
<keyword evidence="4 13" id="KW-0813">Transport</keyword>
<feature type="region of interest" description="Disordered" evidence="14">
    <location>
        <begin position="36"/>
        <end position="96"/>
    </location>
</feature>
<dbReference type="CDD" id="cd19961">
    <property type="entry name" value="EcYidC-like_peri"/>
    <property type="match status" value="1"/>
</dbReference>
<dbReference type="NCBIfam" id="TIGR03592">
    <property type="entry name" value="yidC_oxa1_cterm"/>
    <property type="match status" value="1"/>
</dbReference>
<keyword evidence="18" id="KW-1185">Reference proteome</keyword>
<evidence type="ECO:0000259" key="16">
    <source>
        <dbReference type="Pfam" id="PF14849"/>
    </source>
</evidence>
<dbReference type="NCBIfam" id="NF002353">
    <property type="entry name" value="PRK01318.1-4"/>
    <property type="match status" value="1"/>
</dbReference>
<keyword evidence="9 13" id="KW-0472">Membrane</keyword>
<keyword evidence="10 13" id="KW-0143">Chaperone</keyword>
<feature type="domain" description="Membrane insertase YidC/Oxa/ALB C-terminal" evidence="15">
    <location>
        <begin position="390"/>
        <end position="586"/>
    </location>
</feature>
<evidence type="ECO:0000256" key="10">
    <source>
        <dbReference type="ARBA" id="ARBA00023186"/>
    </source>
</evidence>
<dbReference type="InterPro" id="IPR038221">
    <property type="entry name" value="YidC_periplasmic_sf"/>
</dbReference>
<dbReference type="InterPro" id="IPR028053">
    <property type="entry name" value="Membr_insert_YidC_N"/>
</dbReference>
<feature type="compositionally biased region" description="Low complexity" evidence="14">
    <location>
        <begin position="36"/>
        <end position="93"/>
    </location>
</feature>
<evidence type="ECO:0000256" key="8">
    <source>
        <dbReference type="ARBA" id="ARBA00022989"/>
    </source>
</evidence>
<sequence length="616" mass="68091">MMDEKNRNLLLAVVLSVIVLFVWQALVIGPQREATQQQPQQQTTQQTPAQGQSQTGTPAPSATGEPSAGTAPGTGAPGLPAATSSREAAIAATQRVPIDTPSLRGSINLKGGRIDDLTLKKYRVAVAKDSDNVTLLSPSGSPAPSRAFYAQHGWTTAGSGVSVPGPDTEWSVESSGPLSPGNPVTLVYDNGEGLVFRRIIEVDENYMFSVTQKVENNTGEAIQLFPYGLISRHGVPDTQGFFILHEGPIGVLGEDGLEEFDYDDLLETAAPSTYSATGGWLGITDKYWAATLIPPQDAAYDARFVGDGQGMQARFQTDYLLPAVQVPAGATGEVTTRLFAGAKESSLIDSYEENLGIQQFELLIDWGWFHFITKPLFIALDFFYNLVGNFGVAILIVTVLIKLVFFPLANKSYESMSKMKKLQPEMQRLRELYKDDRMRQQQELMELYKKEKVNPMSGCLPILIQIPVFFALYKVLFVTIEMRHAPFFGWIQDLSAPDPTSIFNLFGLLPFAVPEFLQIGVWPIIMGISMFVQMRLNPMPGDPIQQKIFTWMPVFFTFILATFPAGLVIYWTWNNILTIAQQWFIMHRQGVEVNLFENMGLDKLFNRLGVGGSSKS</sequence>
<dbReference type="Pfam" id="PF14849">
    <property type="entry name" value="YidC_periplas"/>
    <property type="match status" value="1"/>
</dbReference>
<dbReference type="PRINTS" id="PR01900">
    <property type="entry name" value="YIDCPROTEIN"/>
</dbReference>
<protein>
    <recommendedName>
        <fullName evidence="3 13">Membrane protein insertase YidC</fullName>
    </recommendedName>
    <alternativeName>
        <fullName evidence="12 13">Foldase YidC</fullName>
    </alternativeName>
    <alternativeName>
        <fullName evidence="11 13">Membrane integrase YidC</fullName>
    </alternativeName>
    <alternativeName>
        <fullName evidence="13">Membrane protein YidC</fullName>
    </alternativeName>
</protein>
<dbReference type="InterPro" id="IPR047196">
    <property type="entry name" value="YidC_ALB_C"/>
</dbReference>
<evidence type="ECO:0000256" key="4">
    <source>
        <dbReference type="ARBA" id="ARBA00022448"/>
    </source>
</evidence>
<evidence type="ECO:0000256" key="5">
    <source>
        <dbReference type="ARBA" id="ARBA00022475"/>
    </source>
</evidence>
<evidence type="ECO:0000256" key="1">
    <source>
        <dbReference type="ARBA" id="ARBA00004429"/>
    </source>
</evidence>
<evidence type="ECO:0000256" key="7">
    <source>
        <dbReference type="ARBA" id="ARBA00022927"/>
    </source>
</evidence>
<keyword evidence="6 13" id="KW-0812">Transmembrane</keyword>
<feature type="domain" description="Membrane insertase YidC N-terminal" evidence="16">
    <location>
        <begin position="95"/>
        <end position="378"/>
    </location>
</feature>
<dbReference type="InterPro" id="IPR019998">
    <property type="entry name" value="Membr_insert_YidC"/>
</dbReference>
<comment type="caution">
    <text evidence="17">The sequence shown here is derived from an EMBL/GenBank/DDBJ whole genome shotgun (WGS) entry which is preliminary data.</text>
</comment>
<reference evidence="17 18" key="1">
    <citation type="submission" date="2018-08" db="EMBL/GenBank/DDBJ databases">
        <title>Genomic Encyclopedia of Archaeal and Bacterial Type Strains, Phase II (KMG-II): from individual species to whole genera.</title>
        <authorList>
            <person name="Goeker M."/>
        </authorList>
    </citation>
    <scope>NUCLEOTIDE SEQUENCE [LARGE SCALE GENOMIC DNA]</scope>
    <source>
        <strain evidence="17 18">DSM 5002</strain>
    </source>
</reference>
<dbReference type="Gene3D" id="2.70.98.90">
    <property type="match status" value="1"/>
</dbReference>
<evidence type="ECO:0000256" key="6">
    <source>
        <dbReference type="ARBA" id="ARBA00022692"/>
    </source>
</evidence>
<dbReference type="HAMAP" id="MF_01810">
    <property type="entry name" value="YidC_type1"/>
    <property type="match status" value="1"/>
</dbReference>
<comment type="similarity">
    <text evidence="2 13">Belongs to the OXA1/ALB3/YidC family. Type 1 subfamily.</text>
</comment>
<dbReference type="GO" id="GO:0005886">
    <property type="term" value="C:plasma membrane"/>
    <property type="evidence" value="ECO:0007669"/>
    <property type="project" value="UniProtKB-SubCell"/>
</dbReference>
<evidence type="ECO:0000259" key="15">
    <source>
        <dbReference type="Pfam" id="PF02096"/>
    </source>
</evidence>
<name>A0A397PNU2_9HYPH</name>
<dbReference type="Proteomes" id="UP000266273">
    <property type="component" value="Unassembled WGS sequence"/>
</dbReference>
<dbReference type="CDD" id="cd20070">
    <property type="entry name" value="5TM_YidC_Alb3"/>
    <property type="match status" value="1"/>
</dbReference>
<dbReference type="NCBIfam" id="TIGR03593">
    <property type="entry name" value="yidC_nterm"/>
    <property type="match status" value="1"/>
</dbReference>
<keyword evidence="5 13" id="KW-1003">Cell membrane</keyword>
<feature type="transmembrane region" description="Helical" evidence="13">
    <location>
        <begin position="459"/>
        <end position="480"/>
    </location>
</feature>
<accession>A0A397PNU2</accession>
<evidence type="ECO:0000256" key="9">
    <source>
        <dbReference type="ARBA" id="ARBA00023136"/>
    </source>
</evidence>
<evidence type="ECO:0000313" key="18">
    <source>
        <dbReference type="Proteomes" id="UP000266273"/>
    </source>
</evidence>
<keyword evidence="7 13" id="KW-0653">Protein transport</keyword>
<dbReference type="EMBL" id="QXDF01000002">
    <property type="protein sequence ID" value="RIA47704.1"/>
    <property type="molecule type" value="Genomic_DNA"/>
</dbReference>
<comment type="subcellular location">
    <subcellularLocation>
        <location evidence="1">Cell inner membrane</location>
        <topology evidence="1">Multi-pass membrane protein</topology>
    </subcellularLocation>
    <subcellularLocation>
        <location evidence="13">Cell membrane</location>
        <topology evidence="13">Multi-pass membrane protein</topology>
    </subcellularLocation>
</comment>